<evidence type="ECO:0000313" key="3">
    <source>
        <dbReference type="Proteomes" id="UP000076871"/>
    </source>
</evidence>
<feature type="region of interest" description="Disordered" evidence="1">
    <location>
        <begin position="313"/>
        <end position="334"/>
    </location>
</feature>
<dbReference type="RefSeq" id="XP_040766159.1">
    <property type="nucleotide sequence ID" value="XM_040912338.1"/>
</dbReference>
<proteinExistence type="predicted"/>
<protein>
    <recommendedName>
        <fullName evidence="4">BTB domain-containing protein</fullName>
    </recommendedName>
</protein>
<evidence type="ECO:0008006" key="4">
    <source>
        <dbReference type="Google" id="ProtNLM"/>
    </source>
</evidence>
<feature type="compositionally biased region" description="Polar residues" evidence="1">
    <location>
        <begin position="137"/>
        <end position="149"/>
    </location>
</feature>
<dbReference type="Proteomes" id="UP000076871">
    <property type="component" value="Unassembled WGS sequence"/>
</dbReference>
<evidence type="ECO:0000256" key="1">
    <source>
        <dbReference type="SAM" id="MobiDB-lite"/>
    </source>
</evidence>
<dbReference type="STRING" id="1314785.A0A165F5B3"/>
<feature type="compositionally biased region" description="Acidic residues" evidence="1">
    <location>
        <begin position="102"/>
        <end position="122"/>
    </location>
</feature>
<dbReference type="InParanoid" id="A0A165F5B3"/>
<dbReference type="Gene3D" id="3.30.710.10">
    <property type="entry name" value="Potassium Channel Kv1.1, Chain A"/>
    <property type="match status" value="1"/>
</dbReference>
<dbReference type="GeneID" id="63829366"/>
<sequence length="408" mass="44981">MSTATASTQPNQPLSAVERAIKESLQSSMFLDVKFYVFSRRSFAKDGMIRVDNPRHVLAISSVLKKADYFEKLLSNGFAESGARIPVDSPFPEDKIPYTNDYDYESDSDLDDDDLASDMDMSEDLKPPSRRGKQRITPASSNSRGSDGTSIELAGQCQQIIVNDVAYHTWRALIFYLYFGKVKFLPLRSSGEEERNLEMAKALSDSDSIPPCSPKSMYRLAEKYGIPELQELSFEAIRARLSAQNIVQEVFSRFTSRYDRVRELEIKIFHDHYCEIRDSFADILDRVVQGEFPHAGEVLKTLLDVKNGAVTRSSALPRKDPRHAPAFSVGGASSAGPARAVYAIGSSTSSTSSSVFGPSGGSSTRVRGGLRGSVAPPPYRVTSWVQPETWTPSFGSARAFGDGDDDAF</sequence>
<dbReference type="EMBL" id="KV427615">
    <property type="protein sequence ID" value="KZT08419.1"/>
    <property type="molecule type" value="Genomic_DNA"/>
</dbReference>
<keyword evidence="3" id="KW-1185">Reference proteome</keyword>
<dbReference type="OrthoDB" id="6359816at2759"/>
<name>A0A165F5B3_9APHY</name>
<feature type="region of interest" description="Disordered" evidence="1">
    <location>
        <begin position="89"/>
        <end position="149"/>
    </location>
</feature>
<dbReference type="AlphaFoldDB" id="A0A165F5B3"/>
<feature type="compositionally biased region" description="Low complexity" evidence="1">
    <location>
        <begin position="348"/>
        <end position="364"/>
    </location>
</feature>
<dbReference type="InterPro" id="IPR011333">
    <property type="entry name" value="SKP1/BTB/POZ_sf"/>
</dbReference>
<feature type="region of interest" description="Disordered" evidence="1">
    <location>
        <begin position="348"/>
        <end position="378"/>
    </location>
</feature>
<evidence type="ECO:0000313" key="2">
    <source>
        <dbReference type="EMBL" id="KZT08419.1"/>
    </source>
</evidence>
<gene>
    <name evidence="2" type="ORF">LAESUDRAFT_757653</name>
</gene>
<reference evidence="2 3" key="1">
    <citation type="journal article" date="2016" name="Mol. Biol. Evol.">
        <title>Comparative Genomics of Early-Diverging Mushroom-Forming Fungi Provides Insights into the Origins of Lignocellulose Decay Capabilities.</title>
        <authorList>
            <person name="Nagy L.G."/>
            <person name="Riley R."/>
            <person name="Tritt A."/>
            <person name="Adam C."/>
            <person name="Daum C."/>
            <person name="Floudas D."/>
            <person name="Sun H."/>
            <person name="Yadav J.S."/>
            <person name="Pangilinan J."/>
            <person name="Larsson K.H."/>
            <person name="Matsuura K."/>
            <person name="Barry K."/>
            <person name="Labutti K."/>
            <person name="Kuo R."/>
            <person name="Ohm R.A."/>
            <person name="Bhattacharya S.S."/>
            <person name="Shirouzu T."/>
            <person name="Yoshinaga Y."/>
            <person name="Martin F.M."/>
            <person name="Grigoriev I.V."/>
            <person name="Hibbett D.S."/>
        </authorList>
    </citation>
    <scope>NUCLEOTIDE SEQUENCE [LARGE SCALE GENOMIC DNA]</scope>
    <source>
        <strain evidence="2 3">93-53</strain>
    </source>
</reference>
<accession>A0A165F5B3</accession>
<organism evidence="2 3">
    <name type="scientific">Laetiporus sulphureus 93-53</name>
    <dbReference type="NCBI Taxonomy" id="1314785"/>
    <lineage>
        <taxon>Eukaryota</taxon>
        <taxon>Fungi</taxon>
        <taxon>Dikarya</taxon>
        <taxon>Basidiomycota</taxon>
        <taxon>Agaricomycotina</taxon>
        <taxon>Agaricomycetes</taxon>
        <taxon>Polyporales</taxon>
        <taxon>Laetiporus</taxon>
    </lineage>
</organism>